<reference evidence="2" key="1">
    <citation type="journal article" date="2019" name="Int. J. Syst. Evol. Microbiol.">
        <title>The Global Catalogue of Microorganisms (GCM) 10K type strain sequencing project: providing services to taxonomists for standard genome sequencing and annotation.</title>
        <authorList>
            <consortium name="The Broad Institute Genomics Platform"/>
            <consortium name="The Broad Institute Genome Sequencing Center for Infectious Disease"/>
            <person name="Wu L."/>
            <person name="Ma J."/>
        </authorList>
    </citation>
    <scope>NUCLEOTIDE SEQUENCE [LARGE SCALE GENOMIC DNA]</scope>
    <source>
        <strain evidence="2">JCM 16923</strain>
    </source>
</reference>
<organism evidence="1 2">
    <name type="scientific">Gordonia caeni</name>
    <dbReference type="NCBI Taxonomy" id="1007097"/>
    <lineage>
        <taxon>Bacteria</taxon>
        <taxon>Bacillati</taxon>
        <taxon>Actinomycetota</taxon>
        <taxon>Actinomycetes</taxon>
        <taxon>Mycobacteriales</taxon>
        <taxon>Gordoniaceae</taxon>
        <taxon>Gordonia</taxon>
    </lineage>
</organism>
<dbReference type="RefSeq" id="WP_344782549.1">
    <property type="nucleotide sequence ID" value="NZ_BAAAZW010000004.1"/>
</dbReference>
<dbReference type="EMBL" id="BAAAZW010000004">
    <property type="protein sequence ID" value="GAA3958005.1"/>
    <property type="molecule type" value="Genomic_DNA"/>
</dbReference>
<evidence type="ECO:0000313" key="2">
    <source>
        <dbReference type="Proteomes" id="UP001418444"/>
    </source>
</evidence>
<accession>A0ABP7P1F7</accession>
<name>A0ABP7P1F7_9ACTN</name>
<keyword evidence="2" id="KW-1185">Reference proteome</keyword>
<dbReference type="InterPro" id="IPR021243">
    <property type="entry name" value="DUF2804"/>
</dbReference>
<sequence length="341" mass="37699">MNPDDQPNRERELTERVSLTDPEGRLNRAAVGFARWPLVETTGIGRGLRGRGRNKRWEYWNVITPTHIAALTVSSIDYAAVHEVWIYDRVTGEEVGRSATVIPPFGVELPGSLGGGPVRARTKNLAIDFTPMSDDRTRLRATIPDAVIDVVVSRPAAHDCLAVVVPWSDTRFQYTVKDVALPASGSLTVEEVEHHLPDGQSWAVLDHGRGRWPYDITWNWGAGSGRSHGRTIGLQVGGKWTAGTGVTENGVVVDGRLHKIGAELRWEYSTDDFLAPWRVHGGGLDAELIPFHDKRSRTNLGVLSGATDQCFGRWSGTFDTGVELIEFEDLVGFAEHVHNRW</sequence>
<dbReference type="Pfam" id="PF10974">
    <property type="entry name" value="DUF2804"/>
    <property type="match status" value="1"/>
</dbReference>
<gene>
    <name evidence="1" type="ORF">GCM10022231_16660</name>
</gene>
<dbReference type="PANTHER" id="PTHR35868:SF3">
    <property type="entry name" value="DUF2804 DOMAIN-CONTAINING PROTEIN"/>
    <property type="match status" value="1"/>
</dbReference>
<evidence type="ECO:0000313" key="1">
    <source>
        <dbReference type="EMBL" id="GAA3958005.1"/>
    </source>
</evidence>
<comment type="caution">
    <text evidence="1">The sequence shown here is derived from an EMBL/GenBank/DDBJ whole genome shotgun (WGS) entry which is preliminary data.</text>
</comment>
<dbReference type="PANTHER" id="PTHR35868">
    <property type="entry name" value="DUF2804 DOMAIN-CONTAINING PROTEIN-RELATED"/>
    <property type="match status" value="1"/>
</dbReference>
<protein>
    <submittedName>
        <fullName evidence="1">DUF2804 domain-containing protein</fullName>
    </submittedName>
</protein>
<proteinExistence type="predicted"/>
<dbReference type="Proteomes" id="UP001418444">
    <property type="component" value="Unassembled WGS sequence"/>
</dbReference>